<dbReference type="InterPro" id="IPR014756">
    <property type="entry name" value="Ig_E-set"/>
</dbReference>
<dbReference type="EMBL" id="JAGVRK010000001">
    <property type="protein sequence ID" value="MBS2970994.1"/>
    <property type="molecule type" value="Genomic_DNA"/>
</dbReference>
<name>A0ABS5LK43_9BACI</name>
<dbReference type="Pfam" id="PF00128">
    <property type="entry name" value="Alpha-amylase"/>
    <property type="match status" value="1"/>
</dbReference>
<dbReference type="InterPro" id="IPR013783">
    <property type="entry name" value="Ig-like_fold"/>
</dbReference>
<dbReference type="Pfam" id="PF02903">
    <property type="entry name" value="Alpha-amylase_N"/>
    <property type="match status" value="1"/>
</dbReference>
<feature type="domain" description="Glycosyl hydrolase family 13 catalytic" evidence="3">
    <location>
        <begin position="137"/>
        <end position="494"/>
    </location>
</feature>
<protein>
    <submittedName>
        <fullName evidence="4">Alpha-glycosidase</fullName>
    </submittedName>
</protein>
<dbReference type="CDD" id="cd11338">
    <property type="entry name" value="AmyAc_CMD"/>
    <property type="match status" value="1"/>
</dbReference>
<proteinExistence type="predicted"/>
<dbReference type="InterPro" id="IPR045857">
    <property type="entry name" value="O16G_dom_2"/>
</dbReference>
<evidence type="ECO:0000256" key="1">
    <source>
        <dbReference type="ARBA" id="ARBA00022801"/>
    </source>
</evidence>
<dbReference type="InterPro" id="IPR006047">
    <property type="entry name" value="GH13_cat_dom"/>
</dbReference>
<accession>A0ABS5LK43</accession>
<dbReference type="PANTHER" id="PTHR10357">
    <property type="entry name" value="ALPHA-AMYLASE FAMILY MEMBER"/>
    <property type="match status" value="1"/>
</dbReference>
<dbReference type="Gene3D" id="3.20.20.80">
    <property type="entry name" value="Glycosidases"/>
    <property type="match status" value="1"/>
</dbReference>
<dbReference type="SUPFAM" id="SSF51445">
    <property type="entry name" value="(Trans)glycosidases"/>
    <property type="match status" value="1"/>
</dbReference>
<comment type="caution">
    <text evidence="4">The sequence shown here is derived from an EMBL/GenBank/DDBJ whole genome shotgun (WGS) entry which is preliminary data.</text>
</comment>
<sequence length="573" mass="66401">MNKHAIYHIPDVPYAYPKNNETLTVRLRAANQDLGTCKIYYKDRYDWTSPFHVKEMEKNEETELFSFYETGLSLNRNRYRYYFELIDQKGASVFYDERGFRESDLRQNEATAFQYAYIAEADVYELAEWHKEAIVYQIFPDRFCNGNPSINPPGTKEWGTEISASSMFGGDLKGILDKLGYIEELGVNVIYMTPVFPSSSNHKYNTADYFSIDQQFGTLDTAKELIRKCHEKGIKVIFDAVFNHTGNDFFAFQDLLKNQEQSKYKDWYFADSYPVSEEKVNYYTFADNIMEMPKLNTSNPEVREYLLKVAEFWIKEAGIDGWRLDVSDEVDHEFWRAFKKTVKAANPDAVIIGEIMHEASAFLKGDQMDSIMNYPFKGAVADFFAKQEITAEQFDDILTFNRTIYMEPVTRQMWNLVGSHDTKRFLTECGEREEAVRLAAAFQFAYIGVPYIYYGDEIGLSGGEEPQSRNCMVWDKKEWNNSLLEFFKKLISIRKSSKALTQGSYKTLYAKENVYMLIREWGKERFAAAFNNGDSAAEVTIPISGTELFTGEKISGGHTLTMEPMSFKWIRAE</sequence>
<dbReference type="Gene3D" id="2.60.40.10">
    <property type="entry name" value="Immunoglobulins"/>
    <property type="match status" value="1"/>
</dbReference>
<dbReference type="SUPFAM" id="SSF51011">
    <property type="entry name" value="Glycosyl hydrolase domain"/>
    <property type="match status" value="1"/>
</dbReference>
<dbReference type="Proteomes" id="UP000682403">
    <property type="component" value="Unassembled WGS sequence"/>
</dbReference>
<gene>
    <name evidence="4" type="ORF">J9317_19815</name>
</gene>
<organism evidence="4 5">
    <name type="scientific">Metabacillus flavus</name>
    <dbReference type="NCBI Taxonomy" id="2823519"/>
    <lineage>
        <taxon>Bacteria</taxon>
        <taxon>Bacillati</taxon>
        <taxon>Bacillota</taxon>
        <taxon>Bacilli</taxon>
        <taxon>Bacillales</taxon>
        <taxon>Bacillaceae</taxon>
        <taxon>Metabacillus</taxon>
    </lineage>
</organism>
<dbReference type="SUPFAM" id="SSF81296">
    <property type="entry name" value="E set domains"/>
    <property type="match status" value="1"/>
</dbReference>
<dbReference type="Gene3D" id="2.60.40.1180">
    <property type="entry name" value="Golgi alpha-mannosidase II"/>
    <property type="match status" value="1"/>
</dbReference>
<dbReference type="InterPro" id="IPR013780">
    <property type="entry name" value="Glyco_hydro_b"/>
</dbReference>
<dbReference type="RefSeq" id="WP_211561805.1">
    <property type="nucleotide sequence ID" value="NZ_JAGVRK010000001.1"/>
</dbReference>
<dbReference type="InterPro" id="IPR004185">
    <property type="entry name" value="Glyco_hydro_13_lg-like_dom"/>
</dbReference>
<keyword evidence="5" id="KW-1185">Reference proteome</keyword>
<keyword evidence="2" id="KW-0326">Glycosidase</keyword>
<dbReference type="CDD" id="cd02857">
    <property type="entry name" value="E_set_CDase_PDE_N"/>
    <property type="match status" value="1"/>
</dbReference>
<evidence type="ECO:0000256" key="2">
    <source>
        <dbReference type="ARBA" id="ARBA00023295"/>
    </source>
</evidence>
<dbReference type="InterPro" id="IPR017853">
    <property type="entry name" value="GH"/>
</dbReference>
<evidence type="ECO:0000313" key="4">
    <source>
        <dbReference type="EMBL" id="MBS2970994.1"/>
    </source>
</evidence>
<reference evidence="4 5" key="1">
    <citation type="submission" date="2021-04" db="EMBL/GenBank/DDBJ databases">
        <title>Metabacillus sp. strain KIGAM252 whole genome sequence.</title>
        <authorList>
            <person name="Seo M.-J."/>
            <person name="Cho E.-S."/>
            <person name="Hwang C.Y."/>
            <person name="Yoon D.J."/>
        </authorList>
    </citation>
    <scope>NUCLEOTIDE SEQUENCE [LARGE SCALE GENOMIC DNA]</scope>
    <source>
        <strain evidence="4 5">KIGAM252</strain>
    </source>
</reference>
<dbReference type="PANTHER" id="PTHR10357:SF210">
    <property type="entry name" value="MALTODEXTRIN GLUCOSIDASE"/>
    <property type="match status" value="1"/>
</dbReference>
<keyword evidence="1" id="KW-0378">Hydrolase</keyword>
<dbReference type="SMART" id="SM00642">
    <property type="entry name" value="Aamy"/>
    <property type="match status" value="1"/>
</dbReference>
<evidence type="ECO:0000313" key="5">
    <source>
        <dbReference type="Proteomes" id="UP000682403"/>
    </source>
</evidence>
<evidence type="ECO:0000259" key="3">
    <source>
        <dbReference type="SMART" id="SM00642"/>
    </source>
</evidence>
<dbReference type="Gene3D" id="3.90.400.10">
    <property type="entry name" value="Oligo-1,6-glucosidase, Domain 2"/>
    <property type="match status" value="1"/>
</dbReference>